<proteinExistence type="predicted"/>
<dbReference type="InterPro" id="IPR052987">
    <property type="entry name" value="Chloroplast_AMP-bd_Enzymes"/>
</dbReference>
<protein>
    <recommendedName>
        <fullName evidence="1">AMP-dependent synthetase/ligase domain-containing protein</fullName>
    </recommendedName>
</protein>
<dbReference type="InterPro" id="IPR042099">
    <property type="entry name" value="ANL_N_sf"/>
</dbReference>
<feature type="domain" description="AMP-dependent synthetase/ligase" evidence="1">
    <location>
        <begin position="8"/>
        <end position="204"/>
    </location>
</feature>
<dbReference type="EMBL" id="HBEK01011569">
    <property type="protein sequence ID" value="CAD8396360.1"/>
    <property type="molecule type" value="Transcribed_RNA"/>
</dbReference>
<reference evidence="2" key="1">
    <citation type="submission" date="2021-01" db="EMBL/GenBank/DDBJ databases">
        <authorList>
            <person name="Corre E."/>
            <person name="Pelletier E."/>
            <person name="Niang G."/>
            <person name="Scheremetjew M."/>
            <person name="Finn R."/>
            <person name="Kale V."/>
            <person name="Holt S."/>
            <person name="Cochrane G."/>
            <person name="Meng A."/>
            <person name="Brown T."/>
            <person name="Cohen L."/>
        </authorList>
    </citation>
    <scope>NUCLEOTIDE SEQUENCE</scope>
    <source>
        <strain evidence="2">UTEX LB 2760</strain>
    </source>
</reference>
<dbReference type="SUPFAM" id="SSF56801">
    <property type="entry name" value="Acetyl-CoA synthetase-like"/>
    <property type="match status" value="1"/>
</dbReference>
<name>A0A7S0BKP6_9RHOD</name>
<dbReference type="Pfam" id="PF23562">
    <property type="entry name" value="AMP-binding_C_3"/>
    <property type="match status" value="1"/>
</dbReference>
<dbReference type="Gene3D" id="3.40.50.12780">
    <property type="entry name" value="N-terminal domain of ligase-like"/>
    <property type="match status" value="1"/>
</dbReference>
<dbReference type="Pfam" id="PF00501">
    <property type="entry name" value="AMP-binding"/>
    <property type="match status" value="1"/>
</dbReference>
<accession>A0A7S0BKP6</accession>
<gene>
    <name evidence="2" type="ORF">RMAR0315_LOCUS6347</name>
</gene>
<dbReference type="PANTHER" id="PTHR43813:SF1">
    <property type="entry name" value="ACYL-ACTIVATING ENZYME 16, CHLOROPLASTIC-RELATED"/>
    <property type="match status" value="1"/>
</dbReference>
<evidence type="ECO:0000313" key="2">
    <source>
        <dbReference type="EMBL" id="CAD8396360.1"/>
    </source>
</evidence>
<dbReference type="InterPro" id="IPR000873">
    <property type="entry name" value="AMP-dep_synth/lig_dom"/>
</dbReference>
<evidence type="ECO:0000259" key="1">
    <source>
        <dbReference type="Pfam" id="PF00501"/>
    </source>
</evidence>
<dbReference type="AlphaFoldDB" id="A0A7S0BKP6"/>
<dbReference type="PANTHER" id="PTHR43813">
    <property type="entry name" value="ACYL-ACTIVATING ENZYME 16, CHLOROPLASTIC-RELATED"/>
    <property type="match status" value="1"/>
</dbReference>
<organism evidence="2">
    <name type="scientific">Rhodosorus marinus</name>
    <dbReference type="NCBI Taxonomy" id="101924"/>
    <lineage>
        <taxon>Eukaryota</taxon>
        <taxon>Rhodophyta</taxon>
        <taxon>Stylonematophyceae</taxon>
        <taxon>Stylonematales</taxon>
        <taxon>Stylonemataceae</taxon>
        <taxon>Rhodosorus</taxon>
    </lineage>
</organism>
<sequence length="398" mass="43785">MVYSSIKSFRDDLAKYQPTHLVGVPRLFESLYGAVKSKFTNGSAFKQLIVRYLLQASESFAEARRHLQGRDQEPVDFSQKIVSLATIAALKPLYDIAEILVWGNVRNGIGGKVEAAVVGGGSLPLYLENFFDMAGIPVFVGYGLTETSPVIANRVPRHNVPGSCGLIPGLTDIKIVDPESREEVPDGHEGVLIVRGPTVFRGYHKRPDATEASFDADGYFYTGDLAKKLAKGDIVLTGRQKDLIVLSNGENVAPQSIEDAIAACPLIEQVVLCGQDERFLSALVVPDISNLGAGAMDAETKQAAEQALKSGNADDLSKAEEELLLKTKDTFLNAIRERVQNLPDYQPLFRVMAVSLVLTPFSVENNLMTQTLKIKKQEVMKRFAEKIKRMYESHEKKK</sequence>